<proteinExistence type="predicted"/>
<evidence type="ECO:0000313" key="3">
    <source>
        <dbReference type="Proteomes" id="UP001500635"/>
    </source>
</evidence>
<evidence type="ECO:0000313" key="2">
    <source>
        <dbReference type="EMBL" id="GAA4383130.1"/>
    </source>
</evidence>
<evidence type="ECO:0000256" key="1">
    <source>
        <dbReference type="SAM" id="MobiDB-lite"/>
    </source>
</evidence>
<dbReference type="Proteomes" id="UP001500635">
    <property type="component" value="Unassembled WGS sequence"/>
</dbReference>
<dbReference type="EMBL" id="BAABFR010000002">
    <property type="protein sequence ID" value="GAA4383130.1"/>
    <property type="molecule type" value="Genomic_DNA"/>
</dbReference>
<name>A0ABP8J166_9ACTN</name>
<protein>
    <submittedName>
        <fullName evidence="2">Uncharacterized protein</fullName>
    </submittedName>
</protein>
<sequence>MYTKRSHVRASFGRSPGDSGGDVANGVRVDTCPAAREMVYAGVVPHSPGAKEFGMATESIDCTLGAIGRSVVPGSRLGPDDLDHASDPARHAVIIDRGGDRDDPRPVTRLVMVRV</sequence>
<feature type="region of interest" description="Disordered" evidence="1">
    <location>
        <begin position="1"/>
        <end position="25"/>
    </location>
</feature>
<keyword evidence="3" id="KW-1185">Reference proteome</keyword>
<accession>A0ABP8J166</accession>
<gene>
    <name evidence="2" type="ORF">GCM10023147_01870</name>
</gene>
<comment type="caution">
    <text evidence="2">The sequence shown here is derived from an EMBL/GenBank/DDBJ whole genome shotgun (WGS) entry which is preliminary data.</text>
</comment>
<organism evidence="2 3">
    <name type="scientific">Tsukamurella soli</name>
    <dbReference type="NCBI Taxonomy" id="644556"/>
    <lineage>
        <taxon>Bacteria</taxon>
        <taxon>Bacillati</taxon>
        <taxon>Actinomycetota</taxon>
        <taxon>Actinomycetes</taxon>
        <taxon>Mycobacteriales</taxon>
        <taxon>Tsukamurellaceae</taxon>
        <taxon>Tsukamurella</taxon>
    </lineage>
</organism>
<reference evidence="3" key="1">
    <citation type="journal article" date="2019" name="Int. J. Syst. Evol. Microbiol.">
        <title>The Global Catalogue of Microorganisms (GCM) 10K type strain sequencing project: providing services to taxonomists for standard genome sequencing and annotation.</title>
        <authorList>
            <consortium name="The Broad Institute Genomics Platform"/>
            <consortium name="The Broad Institute Genome Sequencing Center for Infectious Disease"/>
            <person name="Wu L."/>
            <person name="Ma J."/>
        </authorList>
    </citation>
    <scope>NUCLEOTIDE SEQUENCE [LARGE SCALE GENOMIC DNA]</scope>
    <source>
        <strain evidence="3">JCM 17688</strain>
    </source>
</reference>